<keyword evidence="2" id="KW-1185">Reference proteome</keyword>
<protein>
    <submittedName>
        <fullName evidence="1">Uncharacterized protein</fullName>
    </submittedName>
</protein>
<dbReference type="EMBL" id="JBHSPC010000166">
    <property type="protein sequence ID" value="MFC5675535.1"/>
    <property type="molecule type" value="Genomic_DNA"/>
</dbReference>
<sequence length="111" mass="11454">MGLATALGLAGRPVLVSDSGGEYCDNSHSLHIRHVRGLATGHPIGEPAPSYERPTTTAAITPAEPVPVDTAVLDGSPISFSVHGSDTIRARDAATGRDIARRCASRSPSAR</sequence>
<gene>
    <name evidence="1" type="ORF">ACFP2V_37430</name>
</gene>
<dbReference type="Proteomes" id="UP001596183">
    <property type="component" value="Unassembled WGS sequence"/>
</dbReference>
<name>A0ABW0Y4M6_9ACTN</name>
<proteinExistence type="predicted"/>
<reference evidence="2" key="1">
    <citation type="journal article" date="2019" name="Int. J. Syst. Evol. Microbiol.">
        <title>The Global Catalogue of Microorganisms (GCM) 10K type strain sequencing project: providing services to taxonomists for standard genome sequencing and annotation.</title>
        <authorList>
            <consortium name="The Broad Institute Genomics Platform"/>
            <consortium name="The Broad Institute Genome Sequencing Center for Infectious Disease"/>
            <person name="Wu L."/>
            <person name="Ma J."/>
        </authorList>
    </citation>
    <scope>NUCLEOTIDE SEQUENCE [LARGE SCALE GENOMIC DNA]</scope>
    <source>
        <strain evidence="2">JCM 13852</strain>
    </source>
</reference>
<comment type="caution">
    <text evidence="1">The sequence shown here is derived from an EMBL/GenBank/DDBJ whole genome shotgun (WGS) entry which is preliminary data.</text>
</comment>
<evidence type="ECO:0000313" key="2">
    <source>
        <dbReference type="Proteomes" id="UP001596183"/>
    </source>
</evidence>
<dbReference type="RefSeq" id="WP_381220803.1">
    <property type="nucleotide sequence ID" value="NZ_JBHSPC010000166.1"/>
</dbReference>
<accession>A0ABW0Y4M6</accession>
<evidence type="ECO:0000313" key="1">
    <source>
        <dbReference type="EMBL" id="MFC5675535.1"/>
    </source>
</evidence>
<organism evidence="1 2">
    <name type="scientific">Streptomyces incanus</name>
    <dbReference type="NCBI Taxonomy" id="887453"/>
    <lineage>
        <taxon>Bacteria</taxon>
        <taxon>Bacillati</taxon>
        <taxon>Actinomycetota</taxon>
        <taxon>Actinomycetes</taxon>
        <taxon>Kitasatosporales</taxon>
        <taxon>Streptomycetaceae</taxon>
        <taxon>Streptomyces</taxon>
    </lineage>
</organism>